<dbReference type="EMBL" id="WTUW01000002">
    <property type="protein sequence ID" value="MZR31466.1"/>
    <property type="molecule type" value="Genomic_DNA"/>
</dbReference>
<evidence type="ECO:0000313" key="2">
    <source>
        <dbReference type="EMBL" id="MZR31466.1"/>
    </source>
</evidence>
<dbReference type="InterPro" id="IPR038404">
    <property type="entry name" value="TRAP_DctP_sf"/>
</dbReference>
<dbReference type="PANTHER" id="PTHR33376">
    <property type="match status" value="1"/>
</dbReference>
<dbReference type="AlphaFoldDB" id="A0A6L8W8K9"/>
<dbReference type="NCBIfam" id="NF037995">
    <property type="entry name" value="TRAP_S1"/>
    <property type="match status" value="1"/>
</dbReference>
<keyword evidence="3" id="KW-1185">Reference proteome</keyword>
<sequence>MKKVTSLALIVGGLTLATVSTFQNMALAEEGRFASYLSPKNPVVEFVAEPFIERVKKDSNGELTYKLYAGGSLLGGKNTAAGLRDGIADIGQIVFNYNPSEFPHSILIADMAMYGNLPAAISAATTEFMMLHCDGCLDDYKRNGIVVLGGASATAFQLMSKSDLSTLASLEGKKIRTPGGLYARWATSVGAVPVSIPSSEMYEALSRGQVDVVVNPLGAMKSHSLWDIAKKVTMIDIASFRPWGVFSISAKHWNGLTDDQRTILMKNAAIGLIDTSYGYQKKDDEVLAMLEEKEVELIEPSAEVKNSIEEFKKADWDVIIEQGKTKYKIEDPEPLMNKMVELIKKWEEKFEPIKDDNAAMSDMLYNEVLSKVDAKSLGQ</sequence>
<evidence type="ECO:0000256" key="1">
    <source>
        <dbReference type="ARBA" id="ARBA00022729"/>
    </source>
</evidence>
<dbReference type="CDD" id="cd13666">
    <property type="entry name" value="PBP2_TRAP_DctP_like_1"/>
    <property type="match status" value="1"/>
</dbReference>
<proteinExistence type="predicted"/>
<dbReference type="InterPro" id="IPR018389">
    <property type="entry name" value="DctP_fam"/>
</dbReference>
<dbReference type="RefSeq" id="WP_161315969.1">
    <property type="nucleotide sequence ID" value="NZ_WTUW01000002.1"/>
</dbReference>
<dbReference type="SUPFAM" id="SSF53850">
    <property type="entry name" value="Periplasmic binding protein-like II"/>
    <property type="match status" value="1"/>
</dbReference>
<dbReference type="GO" id="GO:0055085">
    <property type="term" value="P:transmembrane transport"/>
    <property type="evidence" value="ECO:0007669"/>
    <property type="project" value="InterPro"/>
</dbReference>
<comment type="caution">
    <text evidence="2">The sequence shown here is derived from an EMBL/GenBank/DDBJ whole genome shotgun (WGS) entry which is preliminary data.</text>
</comment>
<evidence type="ECO:0000313" key="3">
    <source>
        <dbReference type="Proteomes" id="UP000476030"/>
    </source>
</evidence>
<name>A0A6L8W8K9_9PROT</name>
<evidence type="ECO:0008006" key="4">
    <source>
        <dbReference type="Google" id="ProtNLM"/>
    </source>
</evidence>
<dbReference type="Proteomes" id="UP000476030">
    <property type="component" value="Unassembled WGS sequence"/>
</dbReference>
<gene>
    <name evidence="2" type="ORF">GQE98_12570</name>
</gene>
<dbReference type="PANTHER" id="PTHR33376:SF15">
    <property type="entry name" value="BLL6794 PROTEIN"/>
    <property type="match status" value="1"/>
</dbReference>
<reference evidence="2 3" key="1">
    <citation type="submission" date="2019-12" db="EMBL/GenBank/DDBJ databases">
        <title>Snethiella sp. nov. sp. isolated from sea sand.</title>
        <authorList>
            <person name="Kim J."/>
            <person name="Jeong S.E."/>
            <person name="Jung H.S."/>
            <person name="Jeon C.O."/>
        </authorList>
    </citation>
    <scope>NUCLEOTIDE SEQUENCE [LARGE SCALE GENOMIC DNA]</scope>
    <source>
        <strain evidence="2 3">DP05</strain>
    </source>
</reference>
<accession>A0A6L8W8K9</accession>
<keyword evidence="1" id="KW-0732">Signal</keyword>
<dbReference type="Pfam" id="PF03480">
    <property type="entry name" value="DctP"/>
    <property type="match status" value="1"/>
</dbReference>
<organism evidence="2 3">
    <name type="scientific">Sneathiella litorea</name>
    <dbReference type="NCBI Taxonomy" id="2606216"/>
    <lineage>
        <taxon>Bacteria</taxon>
        <taxon>Pseudomonadati</taxon>
        <taxon>Pseudomonadota</taxon>
        <taxon>Alphaproteobacteria</taxon>
        <taxon>Sneathiellales</taxon>
        <taxon>Sneathiellaceae</taxon>
        <taxon>Sneathiella</taxon>
    </lineage>
</organism>
<dbReference type="Gene3D" id="3.40.190.170">
    <property type="entry name" value="Bacterial extracellular solute-binding protein, family 7"/>
    <property type="match status" value="1"/>
</dbReference>
<protein>
    <recommendedName>
        <fullName evidence="4">C4-dicarboxylate ABC transporter substrate-binding protein</fullName>
    </recommendedName>
</protein>